<gene>
    <name evidence="3" type="ORF">DMA12_24635</name>
</gene>
<reference evidence="3 4" key="1">
    <citation type="submission" date="2018-05" db="EMBL/GenBank/DDBJ databases">
        <title>Evolution of GPA BGCs.</title>
        <authorList>
            <person name="Waglechner N."/>
            <person name="Wright G.D."/>
        </authorList>
    </citation>
    <scope>NUCLEOTIDE SEQUENCE [LARGE SCALE GENOMIC DNA]</scope>
    <source>
        <strain evidence="3 4">DSM 5908</strain>
    </source>
</reference>
<dbReference type="Proteomes" id="UP000286716">
    <property type="component" value="Unassembled WGS sequence"/>
</dbReference>
<organism evidence="3 4">
    <name type="scientific">Amycolatopsis balhimycina DSM 5908</name>
    <dbReference type="NCBI Taxonomy" id="1081091"/>
    <lineage>
        <taxon>Bacteria</taxon>
        <taxon>Bacillati</taxon>
        <taxon>Actinomycetota</taxon>
        <taxon>Actinomycetes</taxon>
        <taxon>Pseudonocardiales</taxon>
        <taxon>Pseudonocardiaceae</taxon>
        <taxon>Amycolatopsis</taxon>
    </lineage>
</organism>
<dbReference type="InterPro" id="IPR037293">
    <property type="entry name" value="Gal_Oxidase_central_sf"/>
</dbReference>
<dbReference type="Gene3D" id="2.130.10.80">
    <property type="entry name" value="Galactose oxidase/kelch, beta-propeller"/>
    <property type="match status" value="4"/>
</dbReference>
<comment type="caution">
    <text evidence="3">The sequence shown here is derived from an EMBL/GenBank/DDBJ whole genome shotgun (WGS) entry which is preliminary data.</text>
</comment>
<dbReference type="EMBL" id="QHHU01000035">
    <property type="protein sequence ID" value="RSM41196.1"/>
    <property type="molecule type" value="Genomic_DNA"/>
</dbReference>
<sequence>MSSPTIAATGTWTAAGTLPSPAAWYGRHDGAVLLTGGTDKVLVIGGADGSATAAGRTAVYDAAAKTWTAAAAMQVTRRLYTATVLDGGSVLVAGGITGSRQFPSPGLNTVELYDPAQDAWTTAAPMKHARWGHSAVLVGGKVLVAGGFAVRSGQSELALAGAELYDPVAKTWTEVGPMTDPRGGHAAVLLKNGKVLVTGGAVPVGKGTDTDLAYCELYDPAQKTWSVTGSMTAARAGHQATALDGGAAVLVTGGRAPGGRGDGTFDPFSRAAAELYDQATGTWSPVDDLPGGRVHHRAVALGPDQALVVGGTGDVHDDAGYESAAIFDRATKKWTTAGGLATGRWAFAAVALSGGRAMVAGGVARSGAAAASAGAEELTGTAEIFATAATP</sequence>
<dbReference type="Pfam" id="PF01344">
    <property type="entry name" value="Kelch_1"/>
    <property type="match status" value="1"/>
</dbReference>
<name>A0A428WDR4_AMYBA</name>
<evidence type="ECO:0000313" key="4">
    <source>
        <dbReference type="Proteomes" id="UP000286716"/>
    </source>
</evidence>
<keyword evidence="4" id="KW-1185">Reference proteome</keyword>
<evidence type="ECO:0000313" key="3">
    <source>
        <dbReference type="EMBL" id="RSM41196.1"/>
    </source>
</evidence>
<dbReference type="RefSeq" id="WP_020638468.1">
    <property type="nucleotide sequence ID" value="NZ_QHHU01000035.1"/>
</dbReference>
<keyword evidence="1" id="KW-0880">Kelch repeat</keyword>
<dbReference type="InterPro" id="IPR015915">
    <property type="entry name" value="Kelch-typ_b-propeller"/>
</dbReference>
<dbReference type="SMART" id="SM00612">
    <property type="entry name" value="Kelch"/>
    <property type="match status" value="6"/>
</dbReference>
<proteinExistence type="predicted"/>
<dbReference type="OrthoDB" id="3676679at2"/>
<dbReference type="PANTHER" id="PTHR46344:SF27">
    <property type="entry name" value="KELCH REPEAT SUPERFAMILY PROTEIN"/>
    <property type="match status" value="1"/>
</dbReference>
<dbReference type="AlphaFoldDB" id="A0A428WDR4"/>
<keyword evidence="2" id="KW-0677">Repeat</keyword>
<evidence type="ECO:0000256" key="1">
    <source>
        <dbReference type="ARBA" id="ARBA00022441"/>
    </source>
</evidence>
<accession>A0A428WDR4</accession>
<dbReference type="InterPro" id="IPR006652">
    <property type="entry name" value="Kelch_1"/>
</dbReference>
<dbReference type="Pfam" id="PF24681">
    <property type="entry name" value="Kelch_KLHDC2_KLHL20_DRC7"/>
    <property type="match status" value="1"/>
</dbReference>
<protein>
    <submittedName>
        <fullName evidence="3">Kelch-like protein 17</fullName>
    </submittedName>
</protein>
<dbReference type="PANTHER" id="PTHR46344">
    <property type="entry name" value="OS02G0202900 PROTEIN"/>
    <property type="match status" value="1"/>
</dbReference>
<dbReference type="SUPFAM" id="SSF117281">
    <property type="entry name" value="Kelch motif"/>
    <property type="match status" value="1"/>
</dbReference>
<evidence type="ECO:0000256" key="2">
    <source>
        <dbReference type="ARBA" id="ARBA00022737"/>
    </source>
</evidence>